<dbReference type="InterPro" id="IPR036388">
    <property type="entry name" value="WH-like_DNA-bd_sf"/>
</dbReference>
<dbReference type="Gene3D" id="1.10.10.10">
    <property type="entry name" value="Winged helix-like DNA-binding domain superfamily/Winged helix DNA-binding domain"/>
    <property type="match status" value="1"/>
</dbReference>
<evidence type="ECO:0000256" key="3">
    <source>
        <dbReference type="ARBA" id="ARBA00023125"/>
    </source>
</evidence>
<dbReference type="Pfam" id="PF00126">
    <property type="entry name" value="HTH_1"/>
    <property type="match status" value="1"/>
</dbReference>
<dbReference type="InterPro" id="IPR000847">
    <property type="entry name" value="LysR_HTH_N"/>
</dbReference>
<dbReference type="GO" id="GO:0043565">
    <property type="term" value="F:sequence-specific DNA binding"/>
    <property type="evidence" value="ECO:0007669"/>
    <property type="project" value="TreeGrafter"/>
</dbReference>
<dbReference type="EMBL" id="LFEJ01000003">
    <property type="protein sequence ID" value="KMV36249.1"/>
    <property type="molecule type" value="Genomic_DNA"/>
</dbReference>
<evidence type="ECO:0000313" key="6">
    <source>
        <dbReference type="EMBL" id="KMV36249.1"/>
    </source>
</evidence>
<dbReference type="Proteomes" id="UP000037315">
    <property type="component" value="Unassembled WGS sequence"/>
</dbReference>
<dbReference type="PATRIC" id="fig|1656095.3.peg.224"/>
<accession>A0A0J8YFH3</accession>
<dbReference type="InterPro" id="IPR005119">
    <property type="entry name" value="LysR_subst-bd"/>
</dbReference>
<reference evidence="6 7" key="1">
    <citation type="submission" date="2015-06" db="EMBL/GenBank/DDBJ databases">
        <title>Genome sequencing of Cronobacter sp. strain DJ34 isolated from petroleum contaminated sludge of Duliajan Oil Fields, Assam, India.</title>
        <authorList>
            <person name="Pal S."/>
            <person name="Banerjee T.D."/>
            <person name="Roy A."/>
            <person name="Sar P."/>
            <person name="Kazy S.K."/>
        </authorList>
    </citation>
    <scope>NUCLEOTIDE SEQUENCE [LARGE SCALE GENOMIC DNA]</scope>
    <source>
        <strain evidence="6 7">DJ34</strain>
    </source>
</reference>
<keyword evidence="7" id="KW-1185">Reference proteome</keyword>
<feature type="domain" description="HTH lysR-type" evidence="5">
    <location>
        <begin position="6"/>
        <end position="63"/>
    </location>
</feature>
<name>A0A0J8YFH3_9ENTR</name>
<comment type="caution">
    <text evidence="6">The sequence shown here is derived from an EMBL/GenBank/DDBJ whole genome shotgun (WGS) entry which is preliminary data.</text>
</comment>
<dbReference type="AlphaFoldDB" id="A0A0J8YFH3"/>
<dbReference type="PANTHER" id="PTHR30537:SF5">
    <property type="entry name" value="HTH-TYPE TRANSCRIPTIONAL ACTIVATOR TTDR-RELATED"/>
    <property type="match status" value="1"/>
</dbReference>
<dbReference type="Pfam" id="PF03466">
    <property type="entry name" value="LysR_substrate"/>
    <property type="match status" value="1"/>
</dbReference>
<evidence type="ECO:0000256" key="2">
    <source>
        <dbReference type="ARBA" id="ARBA00023015"/>
    </source>
</evidence>
<dbReference type="InterPro" id="IPR058163">
    <property type="entry name" value="LysR-type_TF_proteobact-type"/>
</dbReference>
<dbReference type="Gene3D" id="3.40.190.290">
    <property type="match status" value="1"/>
</dbReference>
<dbReference type="FunFam" id="1.10.10.10:FF:000001">
    <property type="entry name" value="LysR family transcriptional regulator"/>
    <property type="match status" value="1"/>
</dbReference>
<evidence type="ECO:0000259" key="5">
    <source>
        <dbReference type="PROSITE" id="PS50931"/>
    </source>
</evidence>
<dbReference type="InterPro" id="IPR036390">
    <property type="entry name" value="WH_DNA-bd_sf"/>
</dbReference>
<evidence type="ECO:0000256" key="1">
    <source>
        <dbReference type="ARBA" id="ARBA00009437"/>
    </source>
</evidence>
<dbReference type="PROSITE" id="PS50931">
    <property type="entry name" value="HTH_LYSR"/>
    <property type="match status" value="1"/>
</dbReference>
<keyword evidence="4" id="KW-0804">Transcription</keyword>
<dbReference type="SUPFAM" id="SSF53850">
    <property type="entry name" value="Periplasmic binding protein-like II"/>
    <property type="match status" value="1"/>
</dbReference>
<dbReference type="SUPFAM" id="SSF46785">
    <property type="entry name" value="Winged helix' DNA-binding domain"/>
    <property type="match status" value="1"/>
</dbReference>
<dbReference type="PANTHER" id="PTHR30537">
    <property type="entry name" value="HTH-TYPE TRANSCRIPTIONAL REGULATOR"/>
    <property type="match status" value="1"/>
</dbReference>
<protein>
    <submittedName>
        <fullName evidence="6">LysR family transcriptional regulator</fullName>
    </submittedName>
</protein>
<keyword evidence="3" id="KW-0238">DNA-binding</keyword>
<dbReference type="OrthoDB" id="9110639at2"/>
<sequence length="302" mass="33272">MMITEENLKGISCFVATVECGSFSAAAGRLNLTGSAVSKSVARLESRLGSRLLDRTTRRMALTDAGQAYYDTCQRILSELSETEAMLAAQRRIPAGRLHIALPQTFGRKEAMPLLNRFASANPELRLTLAFSDRFLDLFDEGVDLAVRIGGPLDYPQTLSSMLLGMEKRAFFAAPDYLERHPPVRSVEDLPSHRAIVYQLVDGSHKAWRIVQENGQAVDRPAPWRMAVGDGEAQLSAVKAGLGVAQMATWLTREAEAAGELVRLLPERVVEGLPLMLVWPRKKTLTPKMEALLAAMQALRIE</sequence>
<keyword evidence="2" id="KW-0805">Transcription regulation</keyword>
<comment type="similarity">
    <text evidence="1">Belongs to the LysR transcriptional regulatory family.</text>
</comment>
<organism evidence="6 7">
    <name type="scientific">Franconibacter pulveris</name>
    <dbReference type="NCBI Taxonomy" id="435910"/>
    <lineage>
        <taxon>Bacteria</taxon>
        <taxon>Pseudomonadati</taxon>
        <taxon>Pseudomonadota</taxon>
        <taxon>Gammaproteobacteria</taxon>
        <taxon>Enterobacterales</taxon>
        <taxon>Enterobacteriaceae</taxon>
        <taxon>Franconibacter</taxon>
    </lineage>
</organism>
<dbReference type="STRING" id="1121863.GCA_000621185_00592"/>
<proteinExistence type="inferred from homology"/>
<evidence type="ECO:0000313" key="7">
    <source>
        <dbReference type="Proteomes" id="UP000037315"/>
    </source>
</evidence>
<evidence type="ECO:0000256" key="4">
    <source>
        <dbReference type="ARBA" id="ARBA00023163"/>
    </source>
</evidence>
<dbReference type="GO" id="GO:0006351">
    <property type="term" value="P:DNA-templated transcription"/>
    <property type="evidence" value="ECO:0007669"/>
    <property type="project" value="TreeGrafter"/>
</dbReference>
<gene>
    <name evidence="6" type="ORF">ACH50_02240</name>
</gene>
<dbReference type="GO" id="GO:0003700">
    <property type="term" value="F:DNA-binding transcription factor activity"/>
    <property type="evidence" value="ECO:0007669"/>
    <property type="project" value="InterPro"/>
</dbReference>
<dbReference type="RefSeq" id="WP_048887243.1">
    <property type="nucleotide sequence ID" value="NZ_LFEJ01000003.1"/>
</dbReference>